<keyword evidence="2" id="KW-0812">Transmembrane</keyword>
<keyword evidence="4" id="KW-1185">Reference proteome</keyword>
<feature type="transmembrane region" description="Helical" evidence="2">
    <location>
        <begin position="12"/>
        <end position="33"/>
    </location>
</feature>
<dbReference type="Pfam" id="PF07784">
    <property type="entry name" value="DUF1622"/>
    <property type="match status" value="1"/>
</dbReference>
<evidence type="ECO:0000256" key="1">
    <source>
        <dbReference type="SAM" id="MobiDB-lite"/>
    </source>
</evidence>
<dbReference type="PANTHER" id="PTHR38468">
    <property type="entry name" value="SLL0939 PROTEIN"/>
    <property type="match status" value="1"/>
</dbReference>
<organism evidence="3 4">
    <name type="scientific">Psychrobacter aestuarii</name>
    <dbReference type="NCBI Taxonomy" id="556327"/>
    <lineage>
        <taxon>Bacteria</taxon>
        <taxon>Pseudomonadati</taxon>
        <taxon>Pseudomonadota</taxon>
        <taxon>Gammaproteobacteria</taxon>
        <taxon>Moraxellales</taxon>
        <taxon>Moraxellaceae</taxon>
        <taxon>Psychrobacter</taxon>
    </lineage>
</organism>
<gene>
    <name evidence="3" type="ORF">GCM10009129_16890</name>
</gene>
<evidence type="ECO:0000313" key="4">
    <source>
        <dbReference type="Proteomes" id="UP001501787"/>
    </source>
</evidence>
<sequence length="133" mass="14766">MIAMLTQYIDMIAKVIEFIGVMIMVLGLVFALYQTLRAIGNFDQSVYVAIRQTVGKSILLGLEVLIAADIMATVVTEPTLRDVQVLGFIVLIRTFLSLSLQVELEGRFPWQKKRAPDDENTAKPAPLPTTPTE</sequence>
<dbReference type="RefSeq" id="WP_201505320.1">
    <property type="nucleotide sequence ID" value="NZ_BAAAFR010000005.1"/>
</dbReference>
<reference evidence="3 4" key="1">
    <citation type="journal article" date="2019" name="Int. J. Syst. Evol. Microbiol.">
        <title>The Global Catalogue of Microorganisms (GCM) 10K type strain sequencing project: providing services to taxonomists for standard genome sequencing and annotation.</title>
        <authorList>
            <consortium name="The Broad Institute Genomics Platform"/>
            <consortium name="The Broad Institute Genome Sequencing Center for Infectious Disease"/>
            <person name="Wu L."/>
            <person name="Ma J."/>
        </authorList>
    </citation>
    <scope>NUCLEOTIDE SEQUENCE [LARGE SCALE GENOMIC DNA]</scope>
    <source>
        <strain evidence="3 4">JCM 16343</strain>
    </source>
</reference>
<accession>A0ABN0VXL9</accession>
<evidence type="ECO:0000313" key="3">
    <source>
        <dbReference type="EMBL" id="GAA0319816.1"/>
    </source>
</evidence>
<evidence type="ECO:0000256" key="2">
    <source>
        <dbReference type="SAM" id="Phobius"/>
    </source>
</evidence>
<dbReference type="EMBL" id="BAAAFR010000005">
    <property type="protein sequence ID" value="GAA0319816.1"/>
    <property type="molecule type" value="Genomic_DNA"/>
</dbReference>
<comment type="caution">
    <text evidence="3">The sequence shown here is derived from an EMBL/GenBank/DDBJ whole genome shotgun (WGS) entry which is preliminary data.</text>
</comment>
<dbReference type="Proteomes" id="UP001501787">
    <property type="component" value="Unassembled WGS sequence"/>
</dbReference>
<dbReference type="PANTHER" id="PTHR38468:SF1">
    <property type="entry name" value="SLL0939 PROTEIN"/>
    <property type="match status" value="1"/>
</dbReference>
<proteinExistence type="predicted"/>
<dbReference type="InterPro" id="IPR012427">
    <property type="entry name" value="DUF1622"/>
</dbReference>
<keyword evidence="2" id="KW-1133">Transmembrane helix</keyword>
<feature type="region of interest" description="Disordered" evidence="1">
    <location>
        <begin position="113"/>
        <end position="133"/>
    </location>
</feature>
<keyword evidence="2" id="KW-0472">Membrane</keyword>
<name>A0ABN0VXL9_9GAMM</name>
<protein>
    <submittedName>
        <fullName evidence="3">DUF1622 domain-containing protein</fullName>
    </submittedName>
</protein>